<dbReference type="SUPFAM" id="SSF48452">
    <property type="entry name" value="TPR-like"/>
    <property type="match status" value="1"/>
</dbReference>
<dbReference type="Gene3D" id="1.25.40.390">
    <property type="match status" value="1"/>
</dbReference>
<accession>A0A139KUL2</accession>
<name>A0A139KUL2_9BACE</name>
<protein>
    <recommendedName>
        <fullName evidence="3">SusD/RagB family nutrient-binding outer membrane lipoprotein</fullName>
    </recommendedName>
</protein>
<dbReference type="InterPro" id="IPR041662">
    <property type="entry name" value="SusD-like_2"/>
</dbReference>
<comment type="caution">
    <text evidence="1">The sequence shown here is derived from an EMBL/GenBank/DDBJ whole genome shotgun (WGS) entry which is preliminary data.</text>
</comment>
<sequence>MLHSKNEDKMNKLFKSIISIIGLSMAFAGCVGDFDDMNTDPNNPTPGSVDPKFQLIFIQGRGIPYANQWQQIDQLMISTFCEYSANDGLSASDYNIDARYVDNIWELTYTVLTNANSLIRANESNPVHNNVVQMARIWKAYAMLRLTNCMGDVPYSEAANDIDQPKYDTQKDIYYTIFEELKDAVNKLDESAANNVGSYDLIYGGDATKWKKFANSIRLRMAVRISDVDAAKAKTEAAAAISAGVFSSDADAAFLTQGEDKFAQNPIYYHKGSSVLHMSTAYKRLVEGIGGQAWPTAADREANKNITEVILTAKNAPAVVDPRAPIHFEPAGIIESPATPSMNGNWDGTDPGHVASGVGAAMDNGQFVSDFSKIGPWYYETIDRKYPLFKYSELCFLKAIAIQLGLTSGDAKTEYEAGVRSSMTELGVPESKIANYLASTSPNYYGTTAKYDDVTGTNNTPMDKILTQKYIAQFQECSFETWADHRQFHKPTLMPFASVSSSVFNMNPSDQANNTPNAYIKRIYYPSSEYTVNEANVKEAEKRMGGSNSIQNNLWWDVN</sequence>
<dbReference type="PATRIC" id="fig|329854.7.peg.4613"/>
<reference evidence="1 2" key="1">
    <citation type="submission" date="2016-02" db="EMBL/GenBank/DDBJ databases">
        <authorList>
            <person name="Wen L."/>
            <person name="He K."/>
            <person name="Yang H."/>
        </authorList>
    </citation>
    <scope>NUCLEOTIDE SEQUENCE [LARGE SCALE GENOMIC DNA]</scope>
    <source>
        <strain evidence="1 2">KLE1704</strain>
    </source>
</reference>
<dbReference type="InterPro" id="IPR011990">
    <property type="entry name" value="TPR-like_helical_dom_sf"/>
</dbReference>
<dbReference type="Proteomes" id="UP000070319">
    <property type="component" value="Unassembled WGS sequence"/>
</dbReference>
<evidence type="ECO:0000313" key="1">
    <source>
        <dbReference type="EMBL" id="KXT42894.1"/>
    </source>
</evidence>
<dbReference type="EMBL" id="LTDF01000163">
    <property type="protein sequence ID" value="KXT42894.1"/>
    <property type="molecule type" value="Genomic_DNA"/>
</dbReference>
<gene>
    <name evidence="1" type="ORF">HMPREF2531_04537</name>
</gene>
<evidence type="ECO:0008006" key="3">
    <source>
        <dbReference type="Google" id="ProtNLM"/>
    </source>
</evidence>
<dbReference type="Pfam" id="PF12771">
    <property type="entry name" value="SusD-like_2"/>
    <property type="match status" value="1"/>
</dbReference>
<evidence type="ECO:0000313" key="2">
    <source>
        <dbReference type="Proteomes" id="UP000070319"/>
    </source>
</evidence>
<dbReference type="PROSITE" id="PS51257">
    <property type="entry name" value="PROKAR_LIPOPROTEIN"/>
    <property type="match status" value="1"/>
</dbReference>
<proteinExistence type="predicted"/>
<dbReference type="AlphaFoldDB" id="A0A139KUL2"/>
<organism evidence="1">
    <name type="scientific">Bacteroides intestinalis</name>
    <dbReference type="NCBI Taxonomy" id="329854"/>
    <lineage>
        <taxon>Bacteria</taxon>
        <taxon>Pseudomonadati</taxon>
        <taxon>Bacteroidota</taxon>
        <taxon>Bacteroidia</taxon>
        <taxon>Bacteroidales</taxon>
        <taxon>Bacteroidaceae</taxon>
        <taxon>Bacteroides</taxon>
    </lineage>
</organism>